<keyword evidence="2" id="KW-0732">Signal</keyword>
<dbReference type="RefSeq" id="WP_210655906.1">
    <property type="nucleotide sequence ID" value="NZ_JAGKQQ010000001.1"/>
</dbReference>
<keyword evidence="5" id="KW-1185">Reference proteome</keyword>
<feature type="domain" description="Pyrrolo-quinoline quinone repeat" evidence="3">
    <location>
        <begin position="35"/>
        <end position="153"/>
    </location>
</feature>
<dbReference type="EMBL" id="JAGKQQ010000001">
    <property type="protein sequence ID" value="MBP3957129.1"/>
    <property type="molecule type" value="Genomic_DNA"/>
</dbReference>
<evidence type="ECO:0000313" key="4">
    <source>
        <dbReference type="EMBL" id="MBP3957129.1"/>
    </source>
</evidence>
<dbReference type="Proteomes" id="UP000676565">
    <property type="component" value="Unassembled WGS sequence"/>
</dbReference>
<dbReference type="Pfam" id="PF13360">
    <property type="entry name" value="PQQ_2"/>
    <property type="match status" value="2"/>
</dbReference>
<name>A0ABS5BTT0_9BACT</name>
<sequence length="585" mass="62409">MWHRFVAVVGLALAAGPAPAQLNNVYSKAVPPEKAALDRLNLRAEWSVVVPVEGTRDTLSQVQTIGDQVFVQTRAGVLIAIDALTGRLQWAARLGNGTSGTAYPVAANANFVFCAHVTKLYAFYRYTGVTEFVAELGSTPTTGLAADDTAVYCVLGVRPGNAGAHRVAVFDMPRPITINASGKGGDQLDQGAKKSDTNPIDDLLSRYSPGTSLPPNEGFEQTVRPRVLEAPVGGSAGSKTPSLSTLPSVMPPYSLENRSPAVSLGLLPSLRQPYHLRNEAGRYIQSTPSLSSIPPSIAGAMLLSDLRPKAVEPPVRWQYGLTSRVIYPIILTPTRAWAVTDDNTVLALSKRTALGNVVTEVSERLTSAIPAAPVASGTTHYIPFANGTLIALEATGGNLAGGIAPKWRSNPGGINNHSPFVTKTHLYAAGDNSGVVCLNRETGNVVWRSDDSADRVIGANEELLYVRDRQGRFLVFDAKRPTDPARQKSGPLGTANFSEFNIHIVNTASDRVYLAADNGLIVCLRDAAAKYAKPMTIWPAPEVNQTKVIGVDTQPGKGGTEPKKDSEPMKEKDPEPKKNPEPKKS</sequence>
<organism evidence="4 5">
    <name type="scientific">Gemmata palustris</name>
    <dbReference type="NCBI Taxonomy" id="2822762"/>
    <lineage>
        <taxon>Bacteria</taxon>
        <taxon>Pseudomonadati</taxon>
        <taxon>Planctomycetota</taxon>
        <taxon>Planctomycetia</taxon>
        <taxon>Gemmatales</taxon>
        <taxon>Gemmataceae</taxon>
        <taxon>Gemmata</taxon>
    </lineage>
</organism>
<evidence type="ECO:0000256" key="2">
    <source>
        <dbReference type="SAM" id="SignalP"/>
    </source>
</evidence>
<dbReference type="InterPro" id="IPR018391">
    <property type="entry name" value="PQQ_b-propeller_rpt"/>
</dbReference>
<feature type="compositionally biased region" description="Basic and acidic residues" evidence="1">
    <location>
        <begin position="560"/>
        <end position="585"/>
    </location>
</feature>
<feature type="chain" id="PRO_5047290766" evidence="2">
    <location>
        <begin position="21"/>
        <end position="585"/>
    </location>
</feature>
<feature type="signal peptide" evidence="2">
    <location>
        <begin position="1"/>
        <end position="20"/>
    </location>
</feature>
<comment type="caution">
    <text evidence="4">The sequence shown here is derived from an EMBL/GenBank/DDBJ whole genome shotgun (WGS) entry which is preliminary data.</text>
</comment>
<accession>A0ABS5BTT0</accession>
<dbReference type="PANTHER" id="PTHR34512:SF30">
    <property type="entry name" value="OUTER MEMBRANE PROTEIN ASSEMBLY FACTOR BAMB"/>
    <property type="match status" value="1"/>
</dbReference>
<feature type="region of interest" description="Disordered" evidence="1">
    <location>
        <begin position="180"/>
        <end position="200"/>
    </location>
</feature>
<evidence type="ECO:0000256" key="1">
    <source>
        <dbReference type="SAM" id="MobiDB-lite"/>
    </source>
</evidence>
<dbReference type="PANTHER" id="PTHR34512">
    <property type="entry name" value="CELL SURFACE PROTEIN"/>
    <property type="match status" value="1"/>
</dbReference>
<feature type="domain" description="Pyrrolo-quinoline quinone repeat" evidence="3">
    <location>
        <begin position="315"/>
        <end position="478"/>
    </location>
</feature>
<dbReference type="Gene3D" id="2.130.10.10">
    <property type="entry name" value="YVTN repeat-like/Quinoprotein amine dehydrogenase"/>
    <property type="match status" value="2"/>
</dbReference>
<evidence type="ECO:0000259" key="3">
    <source>
        <dbReference type="Pfam" id="PF13360"/>
    </source>
</evidence>
<protein>
    <submittedName>
        <fullName evidence="4">PQQ-binding-like beta-propeller repeat protein</fullName>
    </submittedName>
</protein>
<proteinExistence type="predicted"/>
<gene>
    <name evidence="4" type="ORF">J8F10_17835</name>
</gene>
<dbReference type="SMART" id="SM00564">
    <property type="entry name" value="PQQ"/>
    <property type="match status" value="3"/>
</dbReference>
<dbReference type="InterPro" id="IPR011047">
    <property type="entry name" value="Quinoprotein_ADH-like_sf"/>
</dbReference>
<feature type="region of interest" description="Disordered" evidence="1">
    <location>
        <begin position="546"/>
        <end position="585"/>
    </location>
</feature>
<evidence type="ECO:0000313" key="5">
    <source>
        <dbReference type="Proteomes" id="UP000676565"/>
    </source>
</evidence>
<dbReference type="InterPro" id="IPR015943">
    <property type="entry name" value="WD40/YVTN_repeat-like_dom_sf"/>
</dbReference>
<dbReference type="SUPFAM" id="SSF50998">
    <property type="entry name" value="Quinoprotein alcohol dehydrogenase-like"/>
    <property type="match status" value="2"/>
</dbReference>
<reference evidence="4 5" key="1">
    <citation type="submission" date="2021-04" db="EMBL/GenBank/DDBJ databases">
        <authorList>
            <person name="Ivanova A."/>
        </authorList>
    </citation>
    <scope>NUCLEOTIDE SEQUENCE [LARGE SCALE GENOMIC DNA]</scope>
    <source>
        <strain evidence="4 5">G18</strain>
    </source>
</reference>
<dbReference type="InterPro" id="IPR002372">
    <property type="entry name" value="PQQ_rpt_dom"/>
</dbReference>